<dbReference type="Gene3D" id="1.10.287.130">
    <property type="match status" value="1"/>
</dbReference>
<comment type="catalytic activity">
    <reaction evidence="1">
        <text>ATP + protein L-histidine = ADP + protein N-phospho-L-histidine.</text>
        <dbReference type="EC" id="2.7.13.3"/>
    </reaction>
</comment>
<evidence type="ECO:0000256" key="2">
    <source>
        <dbReference type="ARBA" id="ARBA00012438"/>
    </source>
</evidence>
<comment type="caution">
    <text evidence="6">The sequence shown here is derived from an EMBL/GenBank/DDBJ whole genome shotgun (WGS) entry which is preliminary data.</text>
</comment>
<feature type="domain" description="Histidine kinase" evidence="5">
    <location>
        <begin position="69"/>
        <end position="316"/>
    </location>
</feature>
<evidence type="ECO:0000313" key="7">
    <source>
        <dbReference type="Proteomes" id="UP000321419"/>
    </source>
</evidence>
<accession>A0A510XVN1</accession>
<dbReference type="Pfam" id="PF02518">
    <property type="entry name" value="HATPase_c"/>
    <property type="match status" value="1"/>
</dbReference>
<dbReference type="RefSeq" id="WP_089347017.1">
    <property type="nucleotide sequence ID" value="NZ_BJUM01000016.1"/>
</dbReference>
<dbReference type="InterPro" id="IPR003594">
    <property type="entry name" value="HATPase_dom"/>
</dbReference>
<evidence type="ECO:0000256" key="4">
    <source>
        <dbReference type="SAM" id="Coils"/>
    </source>
</evidence>
<dbReference type="OrthoDB" id="9772100at2"/>
<dbReference type="CDD" id="cd00082">
    <property type="entry name" value="HisKA"/>
    <property type="match status" value="1"/>
</dbReference>
<dbReference type="EMBL" id="BJUM01000016">
    <property type="protein sequence ID" value="GEK55106.1"/>
    <property type="molecule type" value="Genomic_DNA"/>
</dbReference>
<protein>
    <recommendedName>
        <fullName evidence="2">histidine kinase</fullName>
        <ecNumber evidence="2">2.7.13.3</ecNumber>
    </recommendedName>
</protein>
<evidence type="ECO:0000256" key="1">
    <source>
        <dbReference type="ARBA" id="ARBA00000085"/>
    </source>
</evidence>
<proteinExistence type="predicted"/>
<dbReference type="GO" id="GO:0000155">
    <property type="term" value="F:phosphorelay sensor kinase activity"/>
    <property type="evidence" value="ECO:0007669"/>
    <property type="project" value="InterPro"/>
</dbReference>
<dbReference type="PANTHER" id="PTHR43065">
    <property type="entry name" value="SENSOR HISTIDINE KINASE"/>
    <property type="match status" value="1"/>
</dbReference>
<dbReference type="SUPFAM" id="SSF47384">
    <property type="entry name" value="Homodimeric domain of signal transducing histidine kinase"/>
    <property type="match status" value="1"/>
</dbReference>
<name>A0A510XVN1_9GAMM</name>
<gene>
    <name evidence="6" type="ORF">PES01_19510</name>
</gene>
<dbReference type="InterPro" id="IPR003661">
    <property type="entry name" value="HisK_dim/P_dom"/>
</dbReference>
<keyword evidence="6" id="KW-0808">Transferase</keyword>
<dbReference type="SMART" id="SM00387">
    <property type="entry name" value="HATPase_c"/>
    <property type="match status" value="1"/>
</dbReference>
<evidence type="ECO:0000313" key="6">
    <source>
        <dbReference type="EMBL" id="GEK55106.1"/>
    </source>
</evidence>
<dbReference type="InterPro" id="IPR005467">
    <property type="entry name" value="His_kinase_dom"/>
</dbReference>
<dbReference type="Proteomes" id="UP000321419">
    <property type="component" value="Unassembled WGS sequence"/>
</dbReference>
<keyword evidence="7" id="KW-1185">Reference proteome</keyword>
<dbReference type="InterPro" id="IPR036890">
    <property type="entry name" value="HATPase_C_sf"/>
</dbReference>
<dbReference type="EC" id="2.7.13.3" evidence="2"/>
<dbReference type="InterPro" id="IPR036097">
    <property type="entry name" value="HisK_dim/P_sf"/>
</dbReference>
<dbReference type="PROSITE" id="PS50109">
    <property type="entry name" value="HIS_KIN"/>
    <property type="match status" value="1"/>
</dbReference>
<dbReference type="PRINTS" id="PR00344">
    <property type="entry name" value="BCTRLSENSOR"/>
</dbReference>
<dbReference type="AlphaFoldDB" id="A0A510XVN1"/>
<dbReference type="InterPro" id="IPR004358">
    <property type="entry name" value="Sig_transdc_His_kin-like_C"/>
</dbReference>
<keyword evidence="6" id="KW-0418">Kinase</keyword>
<dbReference type="Gene3D" id="3.30.565.10">
    <property type="entry name" value="Histidine kinase-like ATPase, C-terminal domain"/>
    <property type="match status" value="1"/>
</dbReference>
<evidence type="ECO:0000256" key="3">
    <source>
        <dbReference type="ARBA" id="ARBA00022553"/>
    </source>
</evidence>
<evidence type="ECO:0000259" key="5">
    <source>
        <dbReference type="PROSITE" id="PS50109"/>
    </source>
</evidence>
<keyword evidence="4" id="KW-0175">Coiled coil</keyword>
<keyword evidence="3" id="KW-0597">Phosphoprotein</keyword>
<organism evidence="6 7">
    <name type="scientific">Pseudoalteromonas espejiana</name>
    <dbReference type="NCBI Taxonomy" id="28107"/>
    <lineage>
        <taxon>Bacteria</taxon>
        <taxon>Pseudomonadati</taxon>
        <taxon>Pseudomonadota</taxon>
        <taxon>Gammaproteobacteria</taxon>
        <taxon>Alteromonadales</taxon>
        <taxon>Pseudoalteromonadaceae</taxon>
        <taxon>Pseudoalteromonas</taxon>
    </lineage>
</organism>
<sequence>MSEDTYNYKQAYFREKSARDQLEVLLEDKTRALFQANQALEEKLAILKNQQATVMQTDKMATLGTLAAGVAHEINNPLAYVTSNLESIKFIKPVLLMLLKVAKQYADKTISADEAHTQLVTLDQQSDFNFMLDDIDELLDDTHEGLNRIASIVNNLLNFARPQSSAMAMASIKETLDGAVKLLANQLKTSTVSIHCNELPMTYCNLSALNQVFVNLLLNAKYACDLVSGTENEITVNLFAQNDKIYIEVQDNGCGMDEATVNHIFEPFYTTKPVGDGTGMGMAIVYSVLKEHGGVIEIESELNKGTLMRCIIPIMHEHK</sequence>
<reference evidence="6 7" key="1">
    <citation type="submission" date="2019-07" db="EMBL/GenBank/DDBJ databases">
        <title>Whole genome shotgun sequence of Pseudoalteromonas espejiana NBRC 102222.</title>
        <authorList>
            <person name="Hosoyama A."/>
            <person name="Uohara A."/>
            <person name="Ohji S."/>
            <person name="Ichikawa N."/>
        </authorList>
    </citation>
    <scope>NUCLEOTIDE SEQUENCE [LARGE SCALE GENOMIC DNA]</scope>
    <source>
        <strain evidence="6 7">NBRC 102222</strain>
    </source>
</reference>
<dbReference type="PANTHER" id="PTHR43065:SF50">
    <property type="entry name" value="HISTIDINE KINASE"/>
    <property type="match status" value="1"/>
</dbReference>
<dbReference type="SUPFAM" id="SSF55874">
    <property type="entry name" value="ATPase domain of HSP90 chaperone/DNA topoisomerase II/histidine kinase"/>
    <property type="match status" value="1"/>
</dbReference>
<feature type="coiled-coil region" evidence="4">
    <location>
        <begin position="30"/>
        <end position="57"/>
    </location>
</feature>